<dbReference type="GO" id="GO:0008270">
    <property type="term" value="F:zinc ion binding"/>
    <property type="evidence" value="ECO:0007669"/>
    <property type="project" value="UniProtKB-KW"/>
</dbReference>
<feature type="region of interest" description="Disordered" evidence="2">
    <location>
        <begin position="62"/>
        <end position="96"/>
    </location>
</feature>
<organism evidence="5 6">
    <name type="scientific">Digitaria exilis</name>
    <dbReference type="NCBI Taxonomy" id="1010633"/>
    <lineage>
        <taxon>Eukaryota</taxon>
        <taxon>Viridiplantae</taxon>
        <taxon>Streptophyta</taxon>
        <taxon>Embryophyta</taxon>
        <taxon>Tracheophyta</taxon>
        <taxon>Spermatophyta</taxon>
        <taxon>Magnoliopsida</taxon>
        <taxon>Liliopsida</taxon>
        <taxon>Poales</taxon>
        <taxon>Poaceae</taxon>
        <taxon>PACMAD clade</taxon>
        <taxon>Panicoideae</taxon>
        <taxon>Panicodae</taxon>
        <taxon>Paniceae</taxon>
        <taxon>Anthephorinae</taxon>
        <taxon>Digitaria</taxon>
    </lineage>
</organism>
<dbReference type="Pfam" id="PF00642">
    <property type="entry name" value="zf-CCCH"/>
    <property type="match status" value="1"/>
</dbReference>
<feature type="transmembrane region" description="Helical" evidence="3">
    <location>
        <begin position="207"/>
        <end position="228"/>
    </location>
</feature>
<proteinExistence type="predicted"/>
<dbReference type="PROSITE" id="PS50103">
    <property type="entry name" value="ZF_C3H1"/>
    <property type="match status" value="1"/>
</dbReference>
<evidence type="ECO:0000313" key="5">
    <source>
        <dbReference type="EMBL" id="KAF8659640.1"/>
    </source>
</evidence>
<feature type="domain" description="C3H1-type" evidence="4">
    <location>
        <begin position="165"/>
        <end position="193"/>
    </location>
</feature>
<evidence type="ECO:0000256" key="3">
    <source>
        <dbReference type="SAM" id="Phobius"/>
    </source>
</evidence>
<keyword evidence="1" id="KW-0863">Zinc-finger</keyword>
<comment type="caution">
    <text evidence="5">The sequence shown here is derived from an EMBL/GenBank/DDBJ whole genome shotgun (WGS) entry which is preliminary data.</text>
</comment>
<dbReference type="EMBL" id="JACEFO010002455">
    <property type="protein sequence ID" value="KAF8659640.1"/>
    <property type="molecule type" value="Genomic_DNA"/>
</dbReference>
<gene>
    <name evidence="5" type="ORF">HU200_058398</name>
</gene>
<evidence type="ECO:0000256" key="1">
    <source>
        <dbReference type="PROSITE-ProRule" id="PRU00723"/>
    </source>
</evidence>
<sequence>MAFLPVSQFYLTTTRSDPCPSLSGPLSLSRVFPHFALLPHLLISLSPPHHCRHHHPLLSPLTSAPMADADANPPPPDAAASPIASISPSSVGAGDAADADTIEKQLAGLGIAAAGGGGFPEPSGWDDVPDSVPVPVPVPVTIGGGDEFAGEKVRGQPAPAGAGPADAKPDCTYYLKFGTCCFGIKCKFNHPSRKKKSSRVCSRATDFAPFFVLFAPCVCDLALLWLCGFPGEREREQREQQQ</sequence>
<dbReference type="InterPro" id="IPR000571">
    <property type="entry name" value="Znf_CCCH"/>
</dbReference>
<dbReference type="Gene3D" id="4.10.1000.10">
    <property type="entry name" value="Zinc finger, CCCH-type"/>
    <property type="match status" value="1"/>
</dbReference>
<feature type="compositionally biased region" description="Low complexity" evidence="2">
    <location>
        <begin position="62"/>
        <end position="71"/>
    </location>
</feature>
<protein>
    <recommendedName>
        <fullName evidence="4">C3H1-type domain-containing protein</fullName>
    </recommendedName>
</protein>
<feature type="region of interest" description="Disordered" evidence="2">
    <location>
        <begin position="145"/>
        <end position="164"/>
    </location>
</feature>
<keyword evidence="6" id="KW-1185">Reference proteome</keyword>
<feature type="compositionally biased region" description="Low complexity" evidence="2">
    <location>
        <begin position="78"/>
        <end position="96"/>
    </location>
</feature>
<keyword evidence="1" id="KW-0479">Metal-binding</keyword>
<keyword evidence="3" id="KW-1133">Transmembrane helix</keyword>
<evidence type="ECO:0000313" key="6">
    <source>
        <dbReference type="Proteomes" id="UP000636709"/>
    </source>
</evidence>
<keyword evidence="3" id="KW-0472">Membrane</keyword>
<evidence type="ECO:0000256" key="2">
    <source>
        <dbReference type="SAM" id="MobiDB-lite"/>
    </source>
</evidence>
<accession>A0A835E465</accession>
<evidence type="ECO:0000259" key="4">
    <source>
        <dbReference type="PROSITE" id="PS50103"/>
    </source>
</evidence>
<name>A0A835E465_9POAL</name>
<dbReference type="Proteomes" id="UP000636709">
    <property type="component" value="Unassembled WGS sequence"/>
</dbReference>
<keyword evidence="1" id="KW-0862">Zinc</keyword>
<dbReference type="AlphaFoldDB" id="A0A835E465"/>
<feature type="zinc finger region" description="C3H1-type" evidence="1">
    <location>
        <begin position="165"/>
        <end position="193"/>
    </location>
</feature>
<keyword evidence="3" id="KW-0812">Transmembrane</keyword>
<reference evidence="5" key="1">
    <citation type="submission" date="2020-07" db="EMBL/GenBank/DDBJ databases">
        <title>Genome sequence and genetic diversity analysis of an under-domesticated orphan crop, white fonio (Digitaria exilis).</title>
        <authorList>
            <person name="Bennetzen J.L."/>
            <person name="Chen S."/>
            <person name="Ma X."/>
            <person name="Wang X."/>
            <person name="Yssel A.E.J."/>
            <person name="Chaluvadi S.R."/>
            <person name="Johnson M."/>
            <person name="Gangashetty P."/>
            <person name="Hamidou F."/>
            <person name="Sanogo M.D."/>
            <person name="Zwaenepoel A."/>
            <person name="Wallace J."/>
            <person name="Van De Peer Y."/>
            <person name="Van Deynze A."/>
        </authorList>
    </citation>
    <scope>NUCLEOTIDE SEQUENCE</scope>
    <source>
        <tissue evidence="5">Leaves</tissue>
    </source>
</reference>